<reference evidence="14" key="2">
    <citation type="journal article" date="2020" name="Antonie Van Leeuwenhoek">
        <title>Labilibaculum antarcticum sp. nov., a novel facultative anaerobic, psychrotorelant bacterium isolated from marine sediment of Antarctica.</title>
        <authorList>
            <person name="Watanabe M."/>
            <person name="Kojima H."/>
            <person name="Fukui M."/>
        </authorList>
    </citation>
    <scope>NUCLEOTIDE SEQUENCE [LARGE SCALE GENOMIC DNA]</scope>
    <source>
        <strain evidence="14">SPP2</strain>
    </source>
</reference>
<keyword evidence="7 11" id="KW-0460">Magnesium</keyword>
<dbReference type="Gene3D" id="1.10.150.20">
    <property type="entry name" value="5' to 3' exonuclease, C-terminal subdomain"/>
    <property type="match status" value="2"/>
</dbReference>
<dbReference type="AlphaFoldDB" id="A0A1Y1CQ45"/>
<evidence type="ECO:0000256" key="4">
    <source>
        <dbReference type="ARBA" id="ARBA00022723"/>
    </source>
</evidence>
<dbReference type="Proteomes" id="UP000218267">
    <property type="component" value="Chromosome"/>
</dbReference>
<evidence type="ECO:0000256" key="5">
    <source>
        <dbReference type="ARBA" id="ARBA00022763"/>
    </source>
</evidence>
<dbReference type="Pfam" id="PF03119">
    <property type="entry name" value="DNA_ligase_ZBD"/>
    <property type="match status" value="1"/>
</dbReference>
<dbReference type="Gene3D" id="6.20.10.30">
    <property type="match status" value="1"/>
</dbReference>
<feature type="binding site" evidence="11">
    <location>
        <position position="173"/>
    </location>
    <ligand>
        <name>NAD(+)</name>
        <dbReference type="ChEBI" id="CHEBI:57540"/>
    </ligand>
</feature>
<dbReference type="InterPro" id="IPR013840">
    <property type="entry name" value="DNAligase_N"/>
</dbReference>
<protein>
    <recommendedName>
        <fullName evidence="11">DNA ligase</fullName>
        <ecNumber evidence="11">6.5.1.2</ecNumber>
    </recommendedName>
    <alternativeName>
        <fullName evidence="11">Polydeoxyribonucleotide synthase [NAD(+)]</fullName>
    </alternativeName>
</protein>
<accession>A0A1Y1CQ45</accession>
<feature type="binding site" evidence="11">
    <location>
        <position position="113"/>
    </location>
    <ligand>
        <name>NAD(+)</name>
        <dbReference type="ChEBI" id="CHEBI:57540"/>
    </ligand>
</feature>
<dbReference type="FunFam" id="1.10.150.20:FF:000007">
    <property type="entry name" value="DNA ligase"/>
    <property type="match status" value="1"/>
</dbReference>
<feature type="domain" description="BRCT" evidence="12">
    <location>
        <begin position="590"/>
        <end position="671"/>
    </location>
</feature>
<evidence type="ECO:0000256" key="1">
    <source>
        <dbReference type="ARBA" id="ARBA00004067"/>
    </source>
</evidence>
<evidence type="ECO:0000259" key="12">
    <source>
        <dbReference type="PROSITE" id="PS50172"/>
    </source>
</evidence>
<dbReference type="Gene3D" id="2.40.50.140">
    <property type="entry name" value="Nucleic acid-binding proteins"/>
    <property type="match status" value="1"/>
</dbReference>
<evidence type="ECO:0000256" key="6">
    <source>
        <dbReference type="ARBA" id="ARBA00022833"/>
    </source>
</evidence>
<feature type="binding site" evidence="11">
    <location>
        <position position="406"/>
    </location>
    <ligand>
        <name>Zn(2+)</name>
        <dbReference type="ChEBI" id="CHEBI:29105"/>
    </ligand>
</feature>
<dbReference type="InterPro" id="IPR004150">
    <property type="entry name" value="NAD_DNA_ligase_OB"/>
</dbReference>
<dbReference type="NCBIfam" id="TIGR00575">
    <property type="entry name" value="dnlj"/>
    <property type="match status" value="1"/>
</dbReference>
<dbReference type="EMBL" id="AP018042">
    <property type="protein sequence ID" value="BAX82566.1"/>
    <property type="molecule type" value="Genomic_DNA"/>
</dbReference>
<comment type="function">
    <text evidence="1 11">DNA ligase that catalyzes the formation of phosphodiester linkages between 5'-phosphoryl and 3'-hydroxyl groups in double-stranded DNA using NAD as a coenzyme and as the energy source for the reaction. It is essential for DNA replication and repair of damaged DNA.</text>
</comment>
<comment type="cofactor">
    <cofactor evidence="11">
        <name>Mg(2+)</name>
        <dbReference type="ChEBI" id="CHEBI:18420"/>
    </cofactor>
    <cofactor evidence="11">
        <name>Mn(2+)</name>
        <dbReference type="ChEBI" id="CHEBI:29035"/>
    </cofactor>
</comment>
<dbReference type="SMART" id="SM00292">
    <property type="entry name" value="BRCT"/>
    <property type="match status" value="1"/>
</dbReference>
<dbReference type="CDD" id="cd00114">
    <property type="entry name" value="LIGANc"/>
    <property type="match status" value="1"/>
</dbReference>
<dbReference type="OrthoDB" id="9759736at2"/>
<dbReference type="InterPro" id="IPR001357">
    <property type="entry name" value="BRCT_dom"/>
</dbReference>
<dbReference type="GO" id="GO:0003677">
    <property type="term" value="F:DNA binding"/>
    <property type="evidence" value="ECO:0007669"/>
    <property type="project" value="InterPro"/>
</dbReference>
<dbReference type="Gene3D" id="3.40.50.10190">
    <property type="entry name" value="BRCT domain"/>
    <property type="match status" value="1"/>
</dbReference>
<dbReference type="SMART" id="SM00278">
    <property type="entry name" value="HhH1"/>
    <property type="match status" value="3"/>
</dbReference>
<dbReference type="Gene3D" id="1.10.287.610">
    <property type="entry name" value="Helix hairpin bin"/>
    <property type="match status" value="1"/>
</dbReference>
<comment type="catalytic activity">
    <reaction evidence="10 11">
        <text>NAD(+) + (deoxyribonucleotide)n-3'-hydroxyl + 5'-phospho-(deoxyribonucleotide)m = (deoxyribonucleotide)n+m + AMP + beta-nicotinamide D-nucleotide.</text>
        <dbReference type="EC" id="6.5.1.2"/>
    </reaction>
</comment>
<dbReference type="NCBIfam" id="NF005932">
    <property type="entry name" value="PRK07956.1"/>
    <property type="match status" value="1"/>
</dbReference>
<dbReference type="SUPFAM" id="SSF56091">
    <property type="entry name" value="DNA ligase/mRNA capping enzyme, catalytic domain"/>
    <property type="match status" value="1"/>
</dbReference>
<dbReference type="InterPro" id="IPR003583">
    <property type="entry name" value="Hlx-hairpin-Hlx_DNA-bd_motif"/>
</dbReference>
<keyword evidence="2 11" id="KW-0436">Ligase</keyword>
<keyword evidence="9 11" id="KW-0234">DNA repair</keyword>
<comment type="similarity">
    <text evidence="11">Belongs to the NAD-dependent DNA ligase family. LigA subfamily.</text>
</comment>
<dbReference type="EC" id="6.5.1.2" evidence="11"/>
<keyword evidence="5 11" id="KW-0227">DNA damage</keyword>
<dbReference type="Pfam" id="PF12826">
    <property type="entry name" value="HHH_2"/>
    <property type="match status" value="1"/>
</dbReference>
<dbReference type="GO" id="GO:0006260">
    <property type="term" value="P:DNA replication"/>
    <property type="evidence" value="ECO:0007669"/>
    <property type="project" value="UniProtKB-KW"/>
</dbReference>
<dbReference type="FunFam" id="1.10.150.20:FF:000006">
    <property type="entry name" value="DNA ligase"/>
    <property type="match status" value="1"/>
</dbReference>
<dbReference type="KEGG" id="mbas:ALGA_4275"/>
<keyword evidence="6 11" id="KW-0862">Zinc</keyword>
<dbReference type="InterPro" id="IPR001679">
    <property type="entry name" value="DNA_ligase"/>
</dbReference>
<dbReference type="SUPFAM" id="SSF52113">
    <property type="entry name" value="BRCT domain"/>
    <property type="match status" value="1"/>
</dbReference>
<dbReference type="GO" id="GO:0046872">
    <property type="term" value="F:metal ion binding"/>
    <property type="evidence" value="ECO:0007669"/>
    <property type="project" value="UniProtKB-KW"/>
</dbReference>
<evidence type="ECO:0000256" key="10">
    <source>
        <dbReference type="ARBA" id="ARBA00034005"/>
    </source>
</evidence>
<reference evidence="13 14" key="1">
    <citation type="journal article" date="2018" name="Mar. Genomics">
        <title>Complete genome sequence of Marinifilaceae bacterium strain SPP2, isolated from the Antarctic marine sediment.</title>
        <authorList>
            <person name="Watanabe M."/>
            <person name="Kojima H."/>
            <person name="Fukui M."/>
        </authorList>
    </citation>
    <scope>NUCLEOTIDE SEQUENCE [LARGE SCALE GENOMIC DNA]</scope>
    <source>
        <strain evidence="13 14">SPP2</strain>
    </source>
</reference>
<feature type="binding site" evidence="11">
    <location>
        <position position="312"/>
    </location>
    <ligand>
        <name>NAD(+)</name>
        <dbReference type="ChEBI" id="CHEBI:57540"/>
    </ligand>
</feature>
<feature type="binding site" evidence="11">
    <location>
        <position position="288"/>
    </location>
    <ligand>
        <name>NAD(+)</name>
        <dbReference type="ChEBI" id="CHEBI:57540"/>
    </ligand>
</feature>
<dbReference type="SUPFAM" id="SSF47781">
    <property type="entry name" value="RuvA domain 2-like"/>
    <property type="match status" value="1"/>
</dbReference>
<gene>
    <name evidence="11" type="primary">ligA</name>
    <name evidence="13" type="ORF">ALGA_4275</name>
</gene>
<dbReference type="PROSITE" id="PS50172">
    <property type="entry name" value="BRCT"/>
    <property type="match status" value="1"/>
</dbReference>
<keyword evidence="14" id="KW-1185">Reference proteome</keyword>
<dbReference type="SUPFAM" id="SSF50249">
    <property type="entry name" value="Nucleic acid-binding proteins"/>
    <property type="match status" value="1"/>
</dbReference>
<dbReference type="InterPro" id="IPR036420">
    <property type="entry name" value="BRCT_dom_sf"/>
</dbReference>
<keyword evidence="11" id="KW-0464">Manganese</keyword>
<evidence type="ECO:0000256" key="9">
    <source>
        <dbReference type="ARBA" id="ARBA00023204"/>
    </source>
</evidence>
<evidence type="ECO:0000313" key="13">
    <source>
        <dbReference type="EMBL" id="BAX82566.1"/>
    </source>
</evidence>
<keyword evidence="8 11" id="KW-0520">NAD</keyword>
<keyword evidence="3 11" id="KW-0235">DNA replication</keyword>
<feature type="binding site" evidence="11">
    <location>
        <begin position="83"/>
        <end position="84"/>
    </location>
    <ligand>
        <name>NAD(+)</name>
        <dbReference type="ChEBI" id="CHEBI:57540"/>
    </ligand>
</feature>
<dbReference type="PIRSF" id="PIRSF001604">
    <property type="entry name" value="LigA"/>
    <property type="match status" value="1"/>
</dbReference>
<dbReference type="InterPro" id="IPR013839">
    <property type="entry name" value="DNAligase_adenylation"/>
</dbReference>
<feature type="binding site" evidence="11">
    <location>
        <begin position="34"/>
        <end position="38"/>
    </location>
    <ligand>
        <name>NAD(+)</name>
        <dbReference type="ChEBI" id="CHEBI:57540"/>
    </ligand>
</feature>
<evidence type="ECO:0000256" key="8">
    <source>
        <dbReference type="ARBA" id="ARBA00023027"/>
    </source>
</evidence>
<evidence type="ECO:0000256" key="3">
    <source>
        <dbReference type="ARBA" id="ARBA00022705"/>
    </source>
</evidence>
<dbReference type="HAMAP" id="MF_01588">
    <property type="entry name" value="DNA_ligase_A"/>
    <property type="match status" value="1"/>
</dbReference>
<dbReference type="PANTHER" id="PTHR23389">
    <property type="entry name" value="CHROMOSOME TRANSMISSION FIDELITY FACTOR 18"/>
    <property type="match status" value="1"/>
</dbReference>
<name>A0A1Y1CQ45_9BACT</name>
<evidence type="ECO:0000313" key="14">
    <source>
        <dbReference type="Proteomes" id="UP000218267"/>
    </source>
</evidence>
<dbReference type="InterPro" id="IPR010994">
    <property type="entry name" value="RuvA_2-like"/>
</dbReference>
<dbReference type="GO" id="GO:0003911">
    <property type="term" value="F:DNA ligase (NAD+) activity"/>
    <property type="evidence" value="ECO:0007669"/>
    <property type="project" value="UniProtKB-UniRule"/>
</dbReference>
<organism evidence="13 14">
    <name type="scientific">Labilibaculum antarcticum</name>
    <dbReference type="NCBI Taxonomy" id="1717717"/>
    <lineage>
        <taxon>Bacteria</taxon>
        <taxon>Pseudomonadati</taxon>
        <taxon>Bacteroidota</taxon>
        <taxon>Bacteroidia</taxon>
        <taxon>Marinilabiliales</taxon>
        <taxon>Marinifilaceae</taxon>
        <taxon>Labilibaculum</taxon>
    </lineage>
</organism>
<dbReference type="Pfam" id="PF00533">
    <property type="entry name" value="BRCT"/>
    <property type="match status" value="1"/>
</dbReference>
<feature type="binding site" evidence="11">
    <location>
        <position position="424"/>
    </location>
    <ligand>
        <name>Zn(2+)</name>
        <dbReference type="ChEBI" id="CHEBI:29105"/>
    </ligand>
</feature>
<dbReference type="Gene3D" id="3.30.470.30">
    <property type="entry name" value="DNA ligase/mRNA capping enzyme"/>
    <property type="match status" value="1"/>
</dbReference>
<evidence type="ECO:0000256" key="11">
    <source>
        <dbReference type="HAMAP-Rule" id="MF_01588"/>
    </source>
</evidence>
<dbReference type="Pfam" id="PF03120">
    <property type="entry name" value="OB_DNA_ligase"/>
    <property type="match status" value="1"/>
</dbReference>
<dbReference type="PANTHER" id="PTHR23389:SF9">
    <property type="entry name" value="DNA LIGASE"/>
    <property type="match status" value="1"/>
</dbReference>
<dbReference type="RefSeq" id="WP_096432994.1">
    <property type="nucleotide sequence ID" value="NZ_AP018042.1"/>
</dbReference>
<feature type="active site" description="N6-AMP-lysine intermediate" evidence="11">
    <location>
        <position position="115"/>
    </location>
</feature>
<keyword evidence="4 11" id="KW-0479">Metal-binding</keyword>
<evidence type="ECO:0000256" key="2">
    <source>
        <dbReference type="ARBA" id="ARBA00022598"/>
    </source>
</evidence>
<sequence>MNQAEAQVRIAELREQLHTYNHNYYVLSQPSISDYDFDMLLNELITLEKKFPEFNDPNSPSQRVGSDINLEFNQVEHKYPMLSLGNTYSEEEIRDFENRIKKLIDGDVEYVCELKYDGTSISLTYQNGKLVQAVTRGDGVKGDDVTANVKTIRSVPLQLSGKGYPKEFEIRGEILMPFAVFNDLNEEREEIGEAPFANPRNAASGTLKMQNSSVVAKRKLDCYLYYLLGKEIPTRNHYSNLLAAKDWGFKIPANTAICKNIDEVIAFIKEWDENRDSLPVPVDGIVIKVNSLDMQEELGFTAKSPRWAISYKYKAERVSTKLEKVTYQVGRTGSITPVANLTAVLLAGTTVKRASLHNADIIQNLDLHENDTVYVEKGGEIIPKIVGVEISERSAEAQAIKYIEECPECGSNLVRKEGEANHYCPNDMGCPPQIKGKIEHFISRRAMDFDGLGEETIDLLFQKGLIKNIADLYSLTKEDIIPLERMGDKSAERILTSIENSKQVPYERVLYALGIRYVGITVAKKLAKAIPSIDKLAASTLEELIEVDEIGVKIAESIVEYFSGEYHQNLIAQLKEFGLQLERKIVENENASNTLEGLSIVISGSFSKFSRDELKEMIELHGGKNVSSISKKTSFLLAGEKVGPSKFEKVEKLGIGIKTEDEFLEMIGMHS</sequence>
<dbReference type="SMART" id="SM00532">
    <property type="entry name" value="LIGANc"/>
    <property type="match status" value="1"/>
</dbReference>
<dbReference type="GO" id="GO:0005829">
    <property type="term" value="C:cytosol"/>
    <property type="evidence" value="ECO:0007669"/>
    <property type="project" value="TreeGrafter"/>
</dbReference>
<dbReference type="GO" id="GO:0006281">
    <property type="term" value="P:DNA repair"/>
    <property type="evidence" value="ECO:0007669"/>
    <property type="project" value="UniProtKB-KW"/>
</dbReference>
<dbReference type="InterPro" id="IPR012340">
    <property type="entry name" value="NA-bd_OB-fold"/>
</dbReference>
<proteinExistence type="inferred from homology"/>
<evidence type="ECO:0000256" key="7">
    <source>
        <dbReference type="ARBA" id="ARBA00022842"/>
    </source>
</evidence>
<feature type="binding site" evidence="11">
    <location>
        <position position="409"/>
    </location>
    <ligand>
        <name>Zn(2+)</name>
        <dbReference type="ChEBI" id="CHEBI:29105"/>
    </ligand>
</feature>
<feature type="binding site" evidence="11">
    <location>
        <position position="136"/>
    </location>
    <ligand>
        <name>NAD(+)</name>
        <dbReference type="ChEBI" id="CHEBI:57540"/>
    </ligand>
</feature>
<feature type="binding site" evidence="11">
    <location>
        <position position="430"/>
    </location>
    <ligand>
        <name>Zn(2+)</name>
        <dbReference type="ChEBI" id="CHEBI:29105"/>
    </ligand>
</feature>
<dbReference type="FunFam" id="3.30.470.30:FF:000001">
    <property type="entry name" value="DNA ligase"/>
    <property type="match status" value="1"/>
</dbReference>
<dbReference type="InterPro" id="IPR004149">
    <property type="entry name" value="Znf_DNAligase_C4"/>
</dbReference>
<dbReference type="InterPro" id="IPR041663">
    <property type="entry name" value="DisA/LigA_HHH"/>
</dbReference>
<dbReference type="Pfam" id="PF01653">
    <property type="entry name" value="DNA_ligase_aden"/>
    <property type="match status" value="1"/>
</dbReference>